<dbReference type="FunFam" id="3.40.50.300:FF:000134">
    <property type="entry name" value="Iron-enterobactin ABC transporter ATP-binding protein"/>
    <property type="match status" value="1"/>
</dbReference>
<feature type="domain" description="ABC transporter" evidence="4">
    <location>
        <begin position="2"/>
        <end position="235"/>
    </location>
</feature>
<dbReference type="Proteomes" id="UP000009047">
    <property type="component" value="Chromosome"/>
</dbReference>
<dbReference type="Pfam" id="PF00005">
    <property type="entry name" value="ABC_tran"/>
    <property type="match status" value="1"/>
</dbReference>
<protein>
    <submittedName>
        <fullName evidence="5">ABC transporter related protein</fullName>
    </submittedName>
</protein>
<keyword evidence="2" id="KW-0547">Nucleotide-binding</keyword>
<dbReference type="SMART" id="SM00382">
    <property type="entry name" value="AAA"/>
    <property type="match status" value="1"/>
</dbReference>
<dbReference type="KEGG" id="dbr:Deba_0310"/>
<keyword evidence="3" id="KW-0067">ATP-binding</keyword>
<dbReference type="STRING" id="644282.Deba_0310"/>
<evidence type="ECO:0000256" key="2">
    <source>
        <dbReference type="ARBA" id="ARBA00022741"/>
    </source>
</evidence>
<dbReference type="InterPro" id="IPR017871">
    <property type="entry name" value="ABC_transporter-like_CS"/>
</dbReference>
<reference evidence="5 6" key="1">
    <citation type="journal article" date="2010" name="Stand. Genomic Sci.">
        <title>Complete genome sequence of Desulfarculus baarsii type strain (2st14).</title>
        <authorList>
            <person name="Sun H."/>
            <person name="Spring S."/>
            <person name="Lapidus A."/>
            <person name="Davenport K."/>
            <person name="Del Rio T.G."/>
            <person name="Tice H."/>
            <person name="Nolan M."/>
            <person name="Copeland A."/>
            <person name="Cheng J.F."/>
            <person name="Lucas S."/>
            <person name="Tapia R."/>
            <person name="Goodwin L."/>
            <person name="Pitluck S."/>
            <person name="Ivanova N."/>
            <person name="Pagani I."/>
            <person name="Mavromatis K."/>
            <person name="Ovchinnikova G."/>
            <person name="Pati A."/>
            <person name="Chen A."/>
            <person name="Palaniappan K."/>
            <person name="Hauser L."/>
            <person name="Chang Y.J."/>
            <person name="Jeffries C.D."/>
            <person name="Detter J.C."/>
            <person name="Han C."/>
            <person name="Rohde M."/>
            <person name="Brambilla E."/>
            <person name="Goker M."/>
            <person name="Woyke T."/>
            <person name="Bristow J."/>
            <person name="Eisen J.A."/>
            <person name="Markowitz V."/>
            <person name="Hugenholtz P."/>
            <person name="Kyrpides N.C."/>
            <person name="Klenk H.P."/>
            <person name="Land M."/>
        </authorList>
    </citation>
    <scope>NUCLEOTIDE SEQUENCE [LARGE SCALE GENOMIC DNA]</scope>
    <source>
        <strain evidence="6">ATCC 33931 / DSM 2075 / LMG 7858 / VKM B-1802 / 2st14</strain>
    </source>
</reference>
<gene>
    <name evidence="5" type="ordered locus">Deba_0310</name>
</gene>
<evidence type="ECO:0000256" key="3">
    <source>
        <dbReference type="ARBA" id="ARBA00022840"/>
    </source>
</evidence>
<dbReference type="SUPFAM" id="SSF52540">
    <property type="entry name" value="P-loop containing nucleoside triphosphate hydrolases"/>
    <property type="match status" value="1"/>
</dbReference>
<evidence type="ECO:0000256" key="1">
    <source>
        <dbReference type="ARBA" id="ARBA00022448"/>
    </source>
</evidence>
<dbReference type="RefSeq" id="WP_013257142.1">
    <property type="nucleotide sequence ID" value="NC_014365.1"/>
</dbReference>
<dbReference type="OrthoDB" id="9809450at2"/>
<dbReference type="CDD" id="cd03214">
    <property type="entry name" value="ABC_Iron-Siderophores_B12_Hemin"/>
    <property type="match status" value="1"/>
</dbReference>
<accession>E1QDQ0</accession>
<dbReference type="PROSITE" id="PS00211">
    <property type="entry name" value="ABC_TRANSPORTER_1"/>
    <property type="match status" value="1"/>
</dbReference>
<proteinExistence type="predicted"/>
<dbReference type="PANTHER" id="PTHR42794:SF2">
    <property type="entry name" value="ABC TRANSPORTER ATP-BINDING PROTEIN"/>
    <property type="match status" value="1"/>
</dbReference>
<evidence type="ECO:0000313" key="5">
    <source>
        <dbReference type="EMBL" id="ADK83686.1"/>
    </source>
</evidence>
<dbReference type="HOGENOM" id="CLU_000604_1_11_7"/>
<dbReference type="AlphaFoldDB" id="E1QDQ0"/>
<keyword evidence="6" id="KW-1185">Reference proteome</keyword>
<dbReference type="EMBL" id="CP002085">
    <property type="protein sequence ID" value="ADK83686.1"/>
    <property type="molecule type" value="Genomic_DNA"/>
</dbReference>
<dbReference type="InterPro" id="IPR027417">
    <property type="entry name" value="P-loop_NTPase"/>
</dbReference>
<name>E1QDQ0_DESB2</name>
<dbReference type="eggNOG" id="COG1120">
    <property type="taxonomic scope" value="Bacteria"/>
</dbReference>
<dbReference type="PROSITE" id="PS50893">
    <property type="entry name" value="ABC_TRANSPORTER_2"/>
    <property type="match status" value="1"/>
</dbReference>
<dbReference type="Gene3D" id="3.40.50.300">
    <property type="entry name" value="P-loop containing nucleotide triphosphate hydrolases"/>
    <property type="match status" value="1"/>
</dbReference>
<dbReference type="GO" id="GO:0016887">
    <property type="term" value="F:ATP hydrolysis activity"/>
    <property type="evidence" value="ECO:0007669"/>
    <property type="project" value="InterPro"/>
</dbReference>
<dbReference type="PANTHER" id="PTHR42794">
    <property type="entry name" value="HEMIN IMPORT ATP-BINDING PROTEIN HMUV"/>
    <property type="match status" value="1"/>
</dbReference>
<evidence type="ECO:0000313" key="6">
    <source>
        <dbReference type="Proteomes" id="UP000009047"/>
    </source>
</evidence>
<dbReference type="InterPro" id="IPR003439">
    <property type="entry name" value="ABC_transporter-like_ATP-bd"/>
</dbReference>
<sequence length="256" mass="27865">MLRVEGLQYAYNGRPVLAGVSFELPAGQAMGVLGVNGAGKSTLLRCLCRVIQPGRARVLLEGRDIASLNGAALARRVAHVAQGRPQCALTVAELVMLGRKPHMSWGPGPHDRRVVGQVLERLNLSHLARRPMDRLSGGEAQKALIARALAQEPKLLLLDEPTSNLDLANQLELMEILRHEVRDHGLCALVCLHDLNLALRGMDRLLLLKNGQVHALVAPEELTPAIIAQVYGVEADIARVGDSPVVLPRRRQENRP</sequence>
<keyword evidence="1" id="KW-0813">Transport</keyword>
<dbReference type="GO" id="GO:0005524">
    <property type="term" value="F:ATP binding"/>
    <property type="evidence" value="ECO:0007669"/>
    <property type="project" value="UniProtKB-KW"/>
</dbReference>
<organism evidence="5 6">
    <name type="scientific">Desulfarculus baarsii (strain ATCC 33931 / DSM 2075 / LMG 7858 / VKM B-1802 / 2st14)</name>
    <dbReference type="NCBI Taxonomy" id="644282"/>
    <lineage>
        <taxon>Bacteria</taxon>
        <taxon>Pseudomonadati</taxon>
        <taxon>Thermodesulfobacteriota</taxon>
        <taxon>Desulfarculia</taxon>
        <taxon>Desulfarculales</taxon>
        <taxon>Desulfarculaceae</taxon>
        <taxon>Desulfarculus</taxon>
    </lineage>
</organism>
<dbReference type="InterPro" id="IPR003593">
    <property type="entry name" value="AAA+_ATPase"/>
</dbReference>
<evidence type="ECO:0000259" key="4">
    <source>
        <dbReference type="PROSITE" id="PS50893"/>
    </source>
</evidence>